<dbReference type="GO" id="GO:0004497">
    <property type="term" value="F:monooxygenase activity"/>
    <property type="evidence" value="ECO:0007669"/>
    <property type="project" value="UniProtKB-KW"/>
</dbReference>
<protein>
    <recommendedName>
        <fullName evidence="5">Cytochrome P450 18a1</fullName>
    </recommendedName>
</protein>
<dbReference type="SUPFAM" id="SSF48264">
    <property type="entry name" value="Cytochrome P450"/>
    <property type="match status" value="1"/>
</dbReference>
<evidence type="ECO:0000313" key="3">
    <source>
        <dbReference type="EMBL" id="GBN82274.1"/>
    </source>
</evidence>
<dbReference type="Pfam" id="PF00067">
    <property type="entry name" value="p450"/>
    <property type="match status" value="1"/>
</dbReference>
<proteinExistence type="inferred from homology"/>
<evidence type="ECO:0000313" key="4">
    <source>
        <dbReference type="Proteomes" id="UP000499080"/>
    </source>
</evidence>
<dbReference type="InterPro" id="IPR036396">
    <property type="entry name" value="Cyt_P450_sf"/>
</dbReference>
<evidence type="ECO:0000256" key="2">
    <source>
        <dbReference type="ARBA" id="ARBA00023033"/>
    </source>
</evidence>
<sequence>MFGRLRLGSIDVVIITDFETMKEAFAKDAFMGRPRDLPFELNRVTIETGAFNEMPWKEQRRFSLHMLRDLGFGKTRMEEHIK</sequence>
<comment type="similarity">
    <text evidence="1">Belongs to the cytochrome P450 family.</text>
</comment>
<dbReference type="PANTHER" id="PTHR24284">
    <property type="entry name" value="CYTOCHROME P450 FAMILY"/>
    <property type="match status" value="1"/>
</dbReference>
<dbReference type="PANTHER" id="PTHR24284:SF1">
    <property type="entry name" value="CYTOCHROME P450 FAMILY"/>
    <property type="match status" value="1"/>
</dbReference>
<feature type="non-terminal residue" evidence="3">
    <location>
        <position position="82"/>
    </location>
</feature>
<evidence type="ECO:0008006" key="5">
    <source>
        <dbReference type="Google" id="ProtNLM"/>
    </source>
</evidence>
<dbReference type="Gene3D" id="1.10.630.10">
    <property type="entry name" value="Cytochrome P450"/>
    <property type="match status" value="1"/>
</dbReference>
<name>A0A4Y2S259_ARAVE</name>
<dbReference type="Proteomes" id="UP000499080">
    <property type="component" value="Unassembled WGS sequence"/>
</dbReference>
<dbReference type="EMBL" id="BGPR01019555">
    <property type="protein sequence ID" value="GBN82274.1"/>
    <property type="molecule type" value="Genomic_DNA"/>
</dbReference>
<comment type="caution">
    <text evidence="3">The sequence shown here is derived from an EMBL/GenBank/DDBJ whole genome shotgun (WGS) entry which is preliminary data.</text>
</comment>
<keyword evidence="2" id="KW-0560">Oxidoreductase</keyword>
<reference evidence="3 4" key="1">
    <citation type="journal article" date="2019" name="Sci. Rep.">
        <title>Orb-weaving spider Araneus ventricosus genome elucidates the spidroin gene catalogue.</title>
        <authorList>
            <person name="Kono N."/>
            <person name="Nakamura H."/>
            <person name="Ohtoshi R."/>
            <person name="Moran D.A.P."/>
            <person name="Shinohara A."/>
            <person name="Yoshida Y."/>
            <person name="Fujiwara M."/>
            <person name="Mori M."/>
            <person name="Tomita M."/>
            <person name="Arakawa K."/>
        </authorList>
    </citation>
    <scope>NUCLEOTIDE SEQUENCE [LARGE SCALE GENOMIC DNA]</scope>
</reference>
<evidence type="ECO:0000256" key="1">
    <source>
        <dbReference type="ARBA" id="ARBA00010617"/>
    </source>
</evidence>
<gene>
    <name evidence="3" type="ORF">AVEN_55473_1</name>
</gene>
<dbReference type="OrthoDB" id="6429031at2759"/>
<organism evidence="3 4">
    <name type="scientific">Araneus ventricosus</name>
    <name type="common">Orbweaver spider</name>
    <name type="synonym">Epeira ventricosa</name>
    <dbReference type="NCBI Taxonomy" id="182803"/>
    <lineage>
        <taxon>Eukaryota</taxon>
        <taxon>Metazoa</taxon>
        <taxon>Ecdysozoa</taxon>
        <taxon>Arthropoda</taxon>
        <taxon>Chelicerata</taxon>
        <taxon>Arachnida</taxon>
        <taxon>Araneae</taxon>
        <taxon>Araneomorphae</taxon>
        <taxon>Entelegynae</taxon>
        <taxon>Araneoidea</taxon>
        <taxon>Araneidae</taxon>
        <taxon>Araneus</taxon>
    </lineage>
</organism>
<dbReference type="InterPro" id="IPR001128">
    <property type="entry name" value="Cyt_P450"/>
</dbReference>
<keyword evidence="4" id="KW-1185">Reference proteome</keyword>
<keyword evidence="2" id="KW-0503">Monooxygenase</keyword>
<dbReference type="GO" id="GO:0005506">
    <property type="term" value="F:iron ion binding"/>
    <property type="evidence" value="ECO:0007669"/>
    <property type="project" value="InterPro"/>
</dbReference>
<dbReference type="GO" id="GO:0016705">
    <property type="term" value="F:oxidoreductase activity, acting on paired donors, with incorporation or reduction of molecular oxygen"/>
    <property type="evidence" value="ECO:0007669"/>
    <property type="project" value="InterPro"/>
</dbReference>
<dbReference type="GO" id="GO:0020037">
    <property type="term" value="F:heme binding"/>
    <property type="evidence" value="ECO:0007669"/>
    <property type="project" value="InterPro"/>
</dbReference>
<accession>A0A4Y2S259</accession>
<dbReference type="AlphaFoldDB" id="A0A4Y2S259"/>